<dbReference type="Pfam" id="PF25711">
    <property type="entry name" value="crAss_THB"/>
    <property type="match status" value="1"/>
</dbReference>
<dbReference type="GeneID" id="65130062"/>
<dbReference type="RefSeq" id="YP_010111634.1">
    <property type="nucleotide sequence ID" value="NC_055883.1"/>
</dbReference>
<name>A0A7M1RYW8_9CAUD</name>
<dbReference type="Proteomes" id="UP000593882">
    <property type="component" value="Segment"/>
</dbReference>
<sequence>MDNLSNVLERALTTYFNVLSSTGYVCYNDVNKLLLLSLIEELTSGPMSAFIDDKDYNSMNNALYCIFGTSCLIPYPPTEESSAVYGEEESIRISEDDMIRFTQDNKPRTPAI</sequence>
<dbReference type="InterPro" id="IPR057875">
    <property type="entry name" value="crAss_THB"/>
</dbReference>
<reference evidence="1 2" key="1">
    <citation type="submission" date="2020-07" db="EMBL/GenBank/DDBJ databases">
        <title>Taxonomic proposal: Crassvirales, a new order of highly abundant and diverse bacterial viruses.</title>
        <authorList>
            <person name="Shkoporov A.N."/>
            <person name="Stockdale S.R."/>
            <person name="Guerin E."/>
            <person name="Ross R.P."/>
            <person name="Hill C."/>
        </authorList>
    </citation>
    <scope>NUCLEOTIDE SEQUENCE [LARGE SCALE GENOMIC DNA]</scope>
</reference>
<keyword evidence="2" id="KW-1185">Reference proteome</keyword>
<proteinExistence type="predicted"/>
<evidence type="ECO:0000313" key="1">
    <source>
        <dbReference type="EMBL" id="QOR59476.1"/>
    </source>
</evidence>
<organism evidence="1 2">
    <name type="scientific">uncultured phage cr85_1</name>
    <dbReference type="NCBI Taxonomy" id="2772074"/>
    <lineage>
        <taxon>Viruses</taxon>
        <taxon>Duplodnaviria</taxon>
        <taxon>Heunggongvirae</taxon>
        <taxon>Uroviricota</taxon>
        <taxon>Caudoviricetes</taxon>
        <taxon>Crassvirales</taxon>
        <taxon>Steigviridae</taxon>
        <taxon>Asinivirinae</taxon>
        <taxon>Kahnovirus</taxon>
        <taxon>Kahnovirus oralis</taxon>
    </lineage>
</organism>
<dbReference type="KEGG" id="vg:65130062"/>
<protein>
    <submittedName>
        <fullName evidence="1">Uncharacterized protein</fullName>
    </submittedName>
</protein>
<accession>A0A7M1RYW8</accession>
<evidence type="ECO:0000313" key="2">
    <source>
        <dbReference type="Proteomes" id="UP000593882"/>
    </source>
</evidence>
<dbReference type="EMBL" id="MT774390">
    <property type="protein sequence ID" value="QOR59476.1"/>
    <property type="molecule type" value="Genomic_DNA"/>
</dbReference>